<evidence type="ECO:0000259" key="3">
    <source>
        <dbReference type="Pfam" id="PF03732"/>
    </source>
</evidence>
<feature type="coiled-coil region" evidence="1">
    <location>
        <begin position="4"/>
        <end position="31"/>
    </location>
</feature>
<feature type="compositionally biased region" description="Basic residues" evidence="2">
    <location>
        <begin position="289"/>
        <end position="306"/>
    </location>
</feature>
<dbReference type="PANTHER" id="PTHR33223">
    <property type="entry name" value="CCHC-TYPE DOMAIN-CONTAINING PROTEIN"/>
    <property type="match status" value="1"/>
</dbReference>
<evidence type="ECO:0000256" key="1">
    <source>
        <dbReference type="SAM" id="Coils"/>
    </source>
</evidence>
<dbReference type="EMBL" id="JARGDH010000001">
    <property type="protein sequence ID" value="KAL0281295.1"/>
    <property type="molecule type" value="Genomic_DNA"/>
</dbReference>
<sequence length="315" mass="36516">MNLADELQAIIEQCQEGLNRIREALVRWKKNDKGSKSMAYKPELMYAVPAYTGTDTEISPEDFINSVEQFGIIGAWPDDIKITIVKAKLAGRALRKFKQSQELQETDRWPEFKKRFLEEYRPPTTIAQARADLAGCTQRAGETVEDYEEKFIKLAGKTFRTSIDPVVAKILKDIYKQDKLMYFINGLRTEIKQTVHMLRPKTYQEALNLAIEYEKISNPKTNEICTLSEITENKEESNIEQLTKEVRRMAVSIAKAMQPNAEGTQVLSVEKREKNIRSQRPKDQEGTRRLCRKDRFSRKCPKRTKRRAETDAEEE</sequence>
<dbReference type="PANTHER" id="PTHR33223:SF6">
    <property type="entry name" value="CCHC-TYPE DOMAIN-CONTAINING PROTEIN"/>
    <property type="match status" value="1"/>
</dbReference>
<feature type="compositionally biased region" description="Basic and acidic residues" evidence="2">
    <location>
        <begin position="269"/>
        <end position="288"/>
    </location>
</feature>
<feature type="region of interest" description="Disordered" evidence="2">
    <location>
        <begin position="261"/>
        <end position="315"/>
    </location>
</feature>
<name>A0AAW2IGP4_9NEOP</name>
<gene>
    <name evidence="4" type="ORF">PYX00_002326</name>
</gene>
<comment type="caution">
    <text evidence="4">The sequence shown here is derived from an EMBL/GenBank/DDBJ whole genome shotgun (WGS) entry which is preliminary data.</text>
</comment>
<proteinExistence type="predicted"/>
<accession>A0AAW2IGP4</accession>
<organism evidence="4">
    <name type="scientific">Menopon gallinae</name>
    <name type="common">poultry shaft louse</name>
    <dbReference type="NCBI Taxonomy" id="328185"/>
    <lineage>
        <taxon>Eukaryota</taxon>
        <taxon>Metazoa</taxon>
        <taxon>Ecdysozoa</taxon>
        <taxon>Arthropoda</taxon>
        <taxon>Hexapoda</taxon>
        <taxon>Insecta</taxon>
        <taxon>Pterygota</taxon>
        <taxon>Neoptera</taxon>
        <taxon>Paraneoptera</taxon>
        <taxon>Psocodea</taxon>
        <taxon>Troctomorpha</taxon>
        <taxon>Phthiraptera</taxon>
        <taxon>Amblycera</taxon>
        <taxon>Menoponidae</taxon>
        <taxon>Menopon</taxon>
    </lineage>
</organism>
<dbReference type="AlphaFoldDB" id="A0AAW2IGP4"/>
<evidence type="ECO:0000256" key="2">
    <source>
        <dbReference type="SAM" id="MobiDB-lite"/>
    </source>
</evidence>
<reference evidence="4" key="1">
    <citation type="journal article" date="2024" name="Gigascience">
        <title>Chromosome-level genome of the poultry shaft louse Menopon gallinae provides insight into the host-switching and adaptive evolution of parasitic lice.</title>
        <authorList>
            <person name="Xu Y."/>
            <person name="Ma L."/>
            <person name="Liu S."/>
            <person name="Liang Y."/>
            <person name="Liu Q."/>
            <person name="He Z."/>
            <person name="Tian L."/>
            <person name="Duan Y."/>
            <person name="Cai W."/>
            <person name="Li H."/>
            <person name="Song F."/>
        </authorList>
    </citation>
    <scope>NUCLEOTIDE SEQUENCE</scope>
    <source>
        <strain evidence="4">Cailab_2023a</strain>
    </source>
</reference>
<feature type="domain" description="Retrotransposon gag" evidence="3">
    <location>
        <begin position="85"/>
        <end position="188"/>
    </location>
</feature>
<protein>
    <recommendedName>
        <fullName evidence="3">Retrotransposon gag domain-containing protein</fullName>
    </recommendedName>
</protein>
<dbReference type="InterPro" id="IPR005162">
    <property type="entry name" value="Retrotrans_gag_dom"/>
</dbReference>
<dbReference type="Pfam" id="PF03732">
    <property type="entry name" value="Retrotrans_gag"/>
    <property type="match status" value="1"/>
</dbReference>
<keyword evidence="1" id="KW-0175">Coiled coil</keyword>
<evidence type="ECO:0000313" key="4">
    <source>
        <dbReference type="EMBL" id="KAL0281295.1"/>
    </source>
</evidence>